<dbReference type="AlphaFoldDB" id="A0AAD4BJV9"/>
<sequence length="50" mass="5858">GESIYRTIMNRLTTLEANHTLYARYVEEQTAGVREVLRKLNEEFGRLESV</sequence>
<accession>A0AAD4BJV9</accession>
<keyword evidence="2" id="KW-1185">Reference proteome</keyword>
<dbReference type="Proteomes" id="UP001194468">
    <property type="component" value="Unassembled WGS sequence"/>
</dbReference>
<dbReference type="EMBL" id="WHUW01000038">
    <property type="protein sequence ID" value="KAF8432672.1"/>
    <property type="molecule type" value="Genomic_DNA"/>
</dbReference>
<proteinExistence type="predicted"/>
<reference evidence="1" key="1">
    <citation type="submission" date="2019-10" db="EMBL/GenBank/DDBJ databases">
        <authorList>
            <consortium name="DOE Joint Genome Institute"/>
            <person name="Kuo A."/>
            <person name="Miyauchi S."/>
            <person name="Kiss E."/>
            <person name="Drula E."/>
            <person name="Kohler A."/>
            <person name="Sanchez-Garcia M."/>
            <person name="Andreopoulos B."/>
            <person name="Barry K.W."/>
            <person name="Bonito G."/>
            <person name="Buee M."/>
            <person name="Carver A."/>
            <person name="Chen C."/>
            <person name="Cichocki N."/>
            <person name="Clum A."/>
            <person name="Culley D."/>
            <person name="Crous P.W."/>
            <person name="Fauchery L."/>
            <person name="Girlanda M."/>
            <person name="Hayes R."/>
            <person name="Keri Z."/>
            <person name="LaButti K."/>
            <person name="Lipzen A."/>
            <person name="Lombard V."/>
            <person name="Magnuson J."/>
            <person name="Maillard F."/>
            <person name="Morin E."/>
            <person name="Murat C."/>
            <person name="Nolan M."/>
            <person name="Ohm R."/>
            <person name="Pangilinan J."/>
            <person name="Pereira M."/>
            <person name="Perotto S."/>
            <person name="Peter M."/>
            <person name="Riley R."/>
            <person name="Sitrit Y."/>
            <person name="Stielow B."/>
            <person name="Szollosi G."/>
            <person name="Zifcakova L."/>
            <person name="Stursova M."/>
            <person name="Spatafora J.W."/>
            <person name="Tedersoo L."/>
            <person name="Vaario L.-M."/>
            <person name="Yamada A."/>
            <person name="Yan M."/>
            <person name="Wang P."/>
            <person name="Xu J."/>
            <person name="Bruns T."/>
            <person name="Baldrian P."/>
            <person name="Vilgalys R."/>
            <person name="Henrissat B."/>
            <person name="Grigoriev I.V."/>
            <person name="Hibbett D."/>
            <person name="Nagy L.G."/>
            <person name="Martin F.M."/>
        </authorList>
    </citation>
    <scope>NUCLEOTIDE SEQUENCE</scope>
    <source>
        <strain evidence="1">BED1</strain>
    </source>
</reference>
<evidence type="ECO:0000313" key="1">
    <source>
        <dbReference type="EMBL" id="KAF8432672.1"/>
    </source>
</evidence>
<feature type="non-terminal residue" evidence="1">
    <location>
        <position position="1"/>
    </location>
</feature>
<name>A0AAD4BJV9_BOLED</name>
<evidence type="ECO:0000313" key="2">
    <source>
        <dbReference type="Proteomes" id="UP001194468"/>
    </source>
</evidence>
<reference evidence="1" key="2">
    <citation type="journal article" date="2020" name="Nat. Commun.">
        <title>Large-scale genome sequencing of mycorrhizal fungi provides insights into the early evolution of symbiotic traits.</title>
        <authorList>
            <person name="Miyauchi S."/>
            <person name="Kiss E."/>
            <person name="Kuo A."/>
            <person name="Drula E."/>
            <person name="Kohler A."/>
            <person name="Sanchez-Garcia M."/>
            <person name="Morin E."/>
            <person name="Andreopoulos B."/>
            <person name="Barry K.W."/>
            <person name="Bonito G."/>
            <person name="Buee M."/>
            <person name="Carver A."/>
            <person name="Chen C."/>
            <person name="Cichocki N."/>
            <person name="Clum A."/>
            <person name="Culley D."/>
            <person name="Crous P.W."/>
            <person name="Fauchery L."/>
            <person name="Girlanda M."/>
            <person name="Hayes R.D."/>
            <person name="Keri Z."/>
            <person name="LaButti K."/>
            <person name="Lipzen A."/>
            <person name="Lombard V."/>
            <person name="Magnuson J."/>
            <person name="Maillard F."/>
            <person name="Murat C."/>
            <person name="Nolan M."/>
            <person name="Ohm R.A."/>
            <person name="Pangilinan J."/>
            <person name="Pereira M.F."/>
            <person name="Perotto S."/>
            <person name="Peter M."/>
            <person name="Pfister S."/>
            <person name="Riley R."/>
            <person name="Sitrit Y."/>
            <person name="Stielow J.B."/>
            <person name="Szollosi G."/>
            <person name="Zifcakova L."/>
            <person name="Stursova M."/>
            <person name="Spatafora J.W."/>
            <person name="Tedersoo L."/>
            <person name="Vaario L.M."/>
            <person name="Yamada A."/>
            <person name="Yan M."/>
            <person name="Wang P."/>
            <person name="Xu J."/>
            <person name="Bruns T."/>
            <person name="Baldrian P."/>
            <person name="Vilgalys R."/>
            <person name="Dunand C."/>
            <person name="Henrissat B."/>
            <person name="Grigoriev I.V."/>
            <person name="Hibbett D."/>
            <person name="Nagy L.G."/>
            <person name="Martin F.M."/>
        </authorList>
    </citation>
    <scope>NUCLEOTIDE SEQUENCE</scope>
    <source>
        <strain evidence="1">BED1</strain>
    </source>
</reference>
<gene>
    <name evidence="1" type="ORF">L210DRAFT_3356799</name>
</gene>
<protein>
    <submittedName>
        <fullName evidence="1">Uncharacterized protein</fullName>
    </submittedName>
</protein>
<organism evidence="1 2">
    <name type="scientific">Boletus edulis BED1</name>
    <dbReference type="NCBI Taxonomy" id="1328754"/>
    <lineage>
        <taxon>Eukaryota</taxon>
        <taxon>Fungi</taxon>
        <taxon>Dikarya</taxon>
        <taxon>Basidiomycota</taxon>
        <taxon>Agaricomycotina</taxon>
        <taxon>Agaricomycetes</taxon>
        <taxon>Agaricomycetidae</taxon>
        <taxon>Boletales</taxon>
        <taxon>Boletineae</taxon>
        <taxon>Boletaceae</taxon>
        <taxon>Boletoideae</taxon>
        <taxon>Boletus</taxon>
    </lineage>
</organism>
<feature type="non-terminal residue" evidence="1">
    <location>
        <position position="50"/>
    </location>
</feature>
<comment type="caution">
    <text evidence="1">The sequence shown here is derived from an EMBL/GenBank/DDBJ whole genome shotgun (WGS) entry which is preliminary data.</text>
</comment>